<dbReference type="RefSeq" id="WP_149754178.1">
    <property type="nucleotide sequence ID" value="NZ_FOMS01000001.1"/>
</dbReference>
<evidence type="ECO:0000313" key="3">
    <source>
        <dbReference type="EMBL" id="SFD51152.1"/>
    </source>
</evidence>
<gene>
    <name evidence="3" type="ORF">SAMN04515678_101384</name>
</gene>
<dbReference type="Gene3D" id="3.40.50.720">
    <property type="entry name" value="NAD(P)-binding Rossmann-like Domain"/>
    <property type="match status" value="1"/>
</dbReference>
<dbReference type="PANTHER" id="PTHR44154:SF1">
    <property type="entry name" value="QUINONE OXIDOREDUCTASE"/>
    <property type="match status" value="1"/>
</dbReference>
<reference evidence="3 4" key="1">
    <citation type="submission" date="2016-10" db="EMBL/GenBank/DDBJ databases">
        <authorList>
            <person name="Varghese N."/>
            <person name="Submissions S."/>
        </authorList>
    </citation>
    <scope>NUCLEOTIDE SEQUENCE [LARGE SCALE GENOMIC DNA]</scope>
    <source>
        <strain evidence="4">YIM D21,KCTC 23444,ACCC 10710</strain>
    </source>
</reference>
<evidence type="ECO:0000256" key="1">
    <source>
        <dbReference type="ARBA" id="ARBA00022857"/>
    </source>
</evidence>
<dbReference type="OrthoDB" id="9805883at2"/>
<feature type="domain" description="Alcohol dehydrogenase-like C-terminal" evidence="2">
    <location>
        <begin position="60"/>
        <end position="111"/>
    </location>
</feature>
<accession>A0A1I1SXR3</accession>
<dbReference type="InterPro" id="IPR013149">
    <property type="entry name" value="ADH-like_C"/>
</dbReference>
<dbReference type="InterPro" id="IPR036291">
    <property type="entry name" value="NAD(P)-bd_dom_sf"/>
</dbReference>
<proteinExistence type="predicted"/>
<dbReference type="AlphaFoldDB" id="A0A1I1SXR3"/>
<dbReference type="InterPro" id="IPR051603">
    <property type="entry name" value="Zinc-ADH_QOR/CCCR"/>
</dbReference>
<evidence type="ECO:0000259" key="2">
    <source>
        <dbReference type="Pfam" id="PF00107"/>
    </source>
</evidence>
<dbReference type="Gene3D" id="3.90.180.10">
    <property type="entry name" value="Medium-chain alcohol dehydrogenases, catalytic domain"/>
    <property type="match status" value="1"/>
</dbReference>
<organism evidence="3 4">
    <name type="scientific">Roseivivax sediminis</name>
    <dbReference type="NCBI Taxonomy" id="936889"/>
    <lineage>
        <taxon>Bacteria</taxon>
        <taxon>Pseudomonadati</taxon>
        <taxon>Pseudomonadota</taxon>
        <taxon>Alphaproteobacteria</taxon>
        <taxon>Rhodobacterales</taxon>
        <taxon>Roseobacteraceae</taxon>
        <taxon>Roseivivax</taxon>
    </lineage>
</organism>
<protein>
    <submittedName>
        <fullName evidence="3">Zinc-binding dehydrogenase</fullName>
    </submittedName>
</protein>
<dbReference type="Pfam" id="PF00107">
    <property type="entry name" value="ADH_zinc_N"/>
    <property type="match status" value="1"/>
</dbReference>
<evidence type="ECO:0000313" key="4">
    <source>
        <dbReference type="Proteomes" id="UP000325289"/>
    </source>
</evidence>
<keyword evidence="4" id="KW-1185">Reference proteome</keyword>
<dbReference type="Proteomes" id="UP000325289">
    <property type="component" value="Unassembled WGS sequence"/>
</dbReference>
<sequence>MPLRAVPETLTWPEPDRIHFTPAAAVPISFGTAHHFPFARGRLQPDEVVLVQGAPEAWVLATIQLAMHAGAKVIGFASEACRVARLTELGADHVIDHRNAEVARAVLDLTRMLARISWSIPWDRLCRRRLERLYPKFERSL</sequence>
<name>A0A1I1SXR3_9RHOB</name>
<dbReference type="SUPFAM" id="SSF51735">
    <property type="entry name" value="NAD(P)-binding Rossmann-fold domains"/>
    <property type="match status" value="1"/>
</dbReference>
<dbReference type="PANTHER" id="PTHR44154">
    <property type="entry name" value="QUINONE OXIDOREDUCTASE"/>
    <property type="match status" value="1"/>
</dbReference>
<keyword evidence="1" id="KW-0521">NADP</keyword>
<dbReference type="EMBL" id="FOMS01000001">
    <property type="protein sequence ID" value="SFD51152.1"/>
    <property type="molecule type" value="Genomic_DNA"/>
</dbReference>